<dbReference type="Proteomes" id="UP001419084">
    <property type="component" value="Unassembled WGS sequence"/>
</dbReference>
<evidence type="ECO:0000313" key="1">
    <source>
        <dbReference type="EMBL" id="GLB30038.1"/>
    </source>
</evidence>
<comment type="caution">
    <text evidence="1">The sequence shown here is derived from an EMBL/GenBank/DDBJ whole genome shotgun (WGS) entry which is preliminary data.</text>
</comment>
<proteinExistence type="predicted"/>
<reference evidence="1 2" key="1">
    <citation type="journal article" date="2024" name="Int. J. Syst. Evol. Microbiol.">
        <title>Lacrimispora brassicae sp. nov. isolated from fermented cabbage, and proposal of Clostridium indicum Gundawar et al. 2019 and Clostridium methoxybenzovorans Mechichi et al. 1999 as heterotypic synonyms of Lacrimispora amygdalina (Parshina et al. 2003) Haas and Blanchard 2020 and Lacrimispora indolis (McClung and McCoy 1957) Haas and Blanchard 2020, respectively.</title>
        <authorList>
            <person name="Kobayashi H."/>
            <person name="Tanizawa Y."/>
            <person name="Sakamoto M."/>
            <person name="Ohkuma M."/>
            <person name="Tohno M."/>
        </authorList>
    </citation>
    <scope>NUCLEOTIDE SEQUENCE [LARGE SCALE GENOMIC DNA]</scope>
    <source>
        <strain evidence="1 2">DSM 12857</strain>
    </source>
</reference>
<keyword evidence="2" id="KW-1185">Reference proteome</keyword>
<protein>
    <submittedName>
        <fullName evidence="1">Uncharacterized protein</fullName>
    </submittedName>
</protein>
<organism evidence="1 2">
    <name type="scientific">Lacrimispora amygdalina</name>
    <dbReference type="NCBI Taxonomy" id="253257"/>
    <lineage>
        <taxon>Bacteria</taxon>
        <taxon>Bacillati</taxon>
        <taxon>Bacillota</taxon>
        <taxon>Clostridia</taxon>
        <taxon>Lachnospirales</taxon>
        <taxon>Lachnospiraceae</taxon>
        <taxon>Lacrimispora</taxon>
    </lineage>
</organism>
<gene>
    <name evidence="1" type="ORF">LAD12857_19610</name>
</gene>
<evidence type="ECO:0000313" key="2">
    <source>
        <dbReference type="Proteomes" id="UP001419084"/>
    </source>
</evidence>
<dbReference type="EMBL" id="BRPJ01000033">
    <property type="protein sequence ID" value="GLB30038.1"/>
    <property type="molecule type" value="Genomic_DNA"/>
</dbReference>
<sequence length="484" mass="53349">MINFFNRKKETSTEILTAPVEEKNEEDNCSSKIVCGYVATESASISTQQAAAKFVKPDTYTHNRNLYDSGAAKKSAKTNLFKNGAEVIDPYTGNKLVLTKQEAKMMYGDKWQKHLAESDHVKPLEQIYKDTKGNVWATTDDIKKAANSEDNIRVASREFNNPKRSRTNKDYVEDEQYRQKKGVKLIDEGREAAIRDGEIAEKSTTRQIRKASTKNMLKTGHEAGKYGAQNAGVTALTMTGIMNFVAVVKGEKNSDEAISDTIKAGGKAAVTGYAMGGGLTVVSHSLSSSSSKFIQALSNSNVPGKLITAVTVTGDTLKRYGNGEITTQECLIELGDKGLNLATMGYSMTVGQTLIPIPIVGSAIGALVGSALTSTYYNNLINMLQTKELEHKERQHIIVECKKASEQTMLFRKELEEYLRAYFKEYKDCFNEALSEMKFAYQVGDAAAIIRGANQITRKLGGQVPYDTIEEFKSFLNDKSIDIL</sequence>
<dbReference type="RefSeq" id="WP_346065161.1">
    <property type="nucleotide sequence ID" value="NZ_BRPJ01000033.1"/>
</dbReference>
<accession>A0ABQ5M4Z9</accession>
<name>A0ABQ5M4Z9_9FIRM</name>